<dbReference type="GeneID" id="85225052"/>
<comment type="subcellular location">
    <subcellularLocation>
        <location evidence="2">Cytoplasm</location>
    </subcellularLocation>
    <subcellularLocation>
        <location evidence="1">Nucleus</location>
    </subcellularLocation>
</comment>
<evidence type="ECO:0000256" key="1">
    <source>
        <dbReference type="ARBA" id="ARBA00004123"/>
    </source>
</evidence>
<dbReference type="InterPro" id="IPR035979">
    <property type="entry name" value="RBD_domain_sf"/>
</dbReference>
<feature type="region of interest" description="Disordered" evidence="6">
    <location>
        <begin position="396"/>
        <end position="449"/>
    </location>
</feature>
<evidence type="ECO:0000313" key="7">
    <source>
        <dbReference type="EMBL" id="WFD38450.1"/>
    </source>
</evidence>
<feature type="region of interest" description="Disordered" evidence="6">
    <location>
        <begin position="179"/>
        <end position="205"/>
    </location>
</feature>
<evidence type="ECO:0000256" key="2">
    <source>
        <dbReference type="ARBA" id="ARBA00004496"/>
    </source>
</evidence>
<reference evidence="7" key="1">
    <citation type="submission" date="2023-03" db="EMBL/GenBank/DDBJ databases">
        <title>Mating type loci evolution in Malassezia.</title>
        <authorList>
            <person name="Coelho M.A."/>
        </authorList>
    </citation>
    <scope>NUCLEOTIDE SEQUENCE</scope>
    <source>
        <strain evidence="7">CBS 9431</strain>
    </source>
</reference>
<dbReference type="GO" id="GO:0005737">
    <property type="term" value="C:cytoplasm"/>
    <property type="evidence" value="ECO:0007669"/>
    <property type="project" value="UniProtKB-SubCell"/>
</dbReference>
<dbReference type="InterPro" id="IPR006931">
    <property type="entry name" value="Calcipressin"/>
</dbReference>
<dbReference type="PANTHER" id="PTHR10300:SF14">
    <property type="entry name" value="PROTEIN SARAH"/>
    <property type="match status" value="1"/>
</dbReference>
<dbReference type="GO" id="GO:0019722">
    <property type="term" value="P:calcium-mediated signaling"/>
    <property type="evidence" value="ECO:0007669"/>
    <property type="project" value="InterPro"/>
</dbReference>
<evidence type="ECO:0000256" key="4">
    <source>
        <dbReference type="ARBA" id="ARBA00022490"/>
    </source>
</evidence>
<evidence type="ECO:0000256" key="6">
    <source>
        <dbReference type="SAM" id="MobiDB-lite"/>
    </source>
</evidence>
<keyword evidence="4" id="KW-0963">Cytoplasm</keyword>
<dbReference type="GO" id="GO:0005634">
    <property type="term" value="C:nucleus"/>
    <property type="evidence" value="ECO:0007669"/>
    <property type="project" value="UniProtKB-SubCell"/>
</dbReference>
<keyword evidence="8" id="KW-1185">Reference proteome</keyword>
<accession>A0AAF0F0F0</accession>
<dbReference type="InterPro" id="IPR039924">
    <property type="entry name" value="ICln/Lot5/Saf5"/>
</dbReference>
<evidence type="ECO:0008006" key="9">
    <source>
        <dbReference type="Google" id="ProtNLM"/>
    </source>
</evidence>
<dbReference type="AlphaFoldDB" id="A0AAF0F0F0"/>
<dbReference type="InterPro" id="IPR011993">
    <property type="entry name" value="PH-like_dom_sf"/>
</dbReference>
<dbReference type="PANTHER" id="PTHR10300">
    <property type="entry name" value="CALCIPRESSIN"/>
    <property type="match status" value="1"/>
</dbReference>
<name>A0AAF0F0F0_9BASI</name>
<dbReference type="Gene3D" id="3.30.70.330">
    <property type="match status" value="1"/>
</dbReference>
<evidence type="ECO:0000256" key="5">
    <source>
        <dbReference type="ARBA" id="ARBA00023242"/>
    </source>
</evidence>
<dbReference type="Pfam" id="PF04847">
    <property type="entry name" value="Calcipressin"/>
    <property type="match status" value="1"/>
</dbReference>
<dbReference type="RefSeq" id="XP_060121347.1">
    <property type="nucleotide sequence ID" value="XM_060265364.1"/>
</dbReference>
<dbReference type="InterPro" id="IPR012677">
    <property type="entry name" value="Nucleotide-bd_a/b_plait_sf"/>
</dbReference>
<gene>
    <name evidence="7" type="ORF">MJAP1_001403</name>
</gene>
<proteinExistence type="inferred from homology"/>
<dbReference type="GO" id="GO:0008597">
    <property type="term" value="F:calcium-dependent protein serine/threonine phosphatase regulator activity"/>
    <property type="evidence" value="ECO:0007669"/>
    <property type="project" value="TreeGrafter"/>
</dbReference>
<comment type="similarity">
    <text evidence="3">Belongs to the RCAN family.</text>
</comment>
<keyword evidence="5" id="KW-0539">Nucleus</keyword>
<evidence type="ECO:0000313" key="8">
    <source>
        <dbReference type="Proteomes" id="UP001217754"/>
    </source>
</evidence>
<organism evidence="7 8">
    <name type="scientific">Malassezia japonica</name>
    <dbReference type="NCBI Taxonomy" id="223818"/>
    <lineage>
        <taxon>Eukaryota</taxon>
        <taxon>Fungi</taxon>
        <taxon>Dikarya</taxon>
        <taxon>Basidiomycota</taxon>
        <taxon>Ustilaginomycotina</taxon>
        <taxon>Malasseziomycetes</taxon>
        <taxon>Malasseziales</taxon>
        <taxon>Malasseziaceae</taxon>
        <taxon>Malassezia</taxon>
    </lineage>
</organism>
<dbReference type="SUPFAM" id="SSF54928">
    <property type="entry name" value="RNA-binding domain, RBD"/>
    <property type="match status" value="1"/>
</dbReference>
<dbReference type="GO" id="GO:0003676">
    <property type="term" value="F:nucleic acid binding"/>
    <property type="evidence" value="ECO:0007669"/>
    <property type="project" value="InterPro"/>
</dbReference>
<dbReference type="EMBL" id="CP119959">
    <property type="protein sequence ID" value="WFD38450.1"/>
    <property type="molecule type" value="Genomic_DNA"/>
</dbReference>
<dbReference type="Gene3D" id="2.30.29.30">
    <property type="entry name" value="Pleckstrin-homology domain (PH domain)/Phosphotyrosine-binding domain (PTB)"/>
    <property type="match status" value="1"/>
</dbReference>
<evidence type="ECO:0000256" key="3">
    <source>
        <dbReference type="ARBA" id="ARBA00008209"/>
    </source>
</evidence>
<protein>
    <recommendedName>
        <fullName evidence="9">RRM domain-containing protein</fullName>
    </recommendedName>
</protein>
<dbReference type="Pfam" id="PF03517">
    <property type="entry name" value="Voldacs"/>
    <property type="match status" value="1"/>
</dbReference>
<sequence>MPLAPLRAPPAFAAPEEHAEMQASTPASFEKIPPALIAELSDVVVKLQPVPQVLCDGEAPDSLVLAGRVWVTEESLSFLPNASEYAGFQVSYPLIALHAVSRSVPEDVATSVPNGDAYHADACIYCQLDDHPEQDDEEDEENVCELWLVVRDAETLDKLFESLSYCAALHPSLGAQDGDDSGNPFAGIAPFGSGSDKDTGRKRKAPVPSNTLMFANLPPAFFTSEALETQLQELLYTYGPVVDWTPLPAFGRGIAVFERADDAARVKRALDRLLLLYEDGSEHVHTGDTPASGNDDVLRVYFCVDTPLILLPDGEYVIARSVDAYKQYLEPPEPEREFLISPPGSPPVGWEPRLEDGPNKETLAQDLIEALHKLNQAPEAEPEHLAAGEHVILSPSTKASGAPGVTVHATDSHAPTSAPPAPISSVKATADSLLGTARPAMQPTARPPM</sequence>
<dbReference type="Proteomes" id="UP001217754">
    <property type="component" value="Chromosome 2"/>
</dbReference>